<evidence type="ECO:0000313" key="3">
    <source>
        <dbReference type="Proteomes" id="UP001144323"/>
    </source>
</evidence>
<dbReference type="EMBL" id="BSEC01000003">
    <property type="protein sequence ID" value="GLI95457.1"/>
    <property type="molecule type" value="Genomic_DNA"/>
</dbReference>
<protein>
    <submittedName>
        <fullName evidence="2">Uncharacterized protein</fullName>
    </submittedName>
</protein>
<feature type="region of interest" description="Disordered" evidence="1">
    <location>
        <begin position="1"/>
        <end position="26"/>
    </location>
</feature>
<keyword evidence="3" id="KW-1185">Reference proteome</keyword>
<accession>A0A9W6GYH7</accession>
<gene>
    <name evidence="2" type="ORF">LMG27198_44490</name>
</gene>
<dbReference type="AlphaFoldDB" id="A0A9W6GYH7"/>
<sequence length="75" mass="8454">MGGDPGNAPPDAKGKHIKDHKDGEPDNYIWQERDGSLRNALQSFPGRMRLAFHPLTSRRQISQANLMADRSVWGR</sequence>
<reference evidence="2" key="1">
    <citation type="journal article" date="2023" name="Int. J. Syst. Evol. Microbiol.">
        <title>Methylocystis iwaonis sp. nov., a type II methane-oxidizing bacterium from surface soil of a rice paddy field in Japan, and emended description of the genus Methylocystis (ex Whittenbury et al. 1970) Bowman et al. 1993.</title>
        <authorList>
            <person name="Kaise H."/>
            <person name="Sawadogo J.B."/>
            <person name="Alam M.S."/>
            <person name="Ueno C."/>
            <person name="Dianou D."/>
            <person name="Shinjo R."/>
            <person name="Asakawa S."/>
        </authorList>
    </citation>
    <scope>NUCLEOTIDE SEQUENCE</scope>
    <source>
        <strain evidence="2">LMG27198</strain>
    </source>
</reference>
<dbReference type="Proteomes" id="UP001144323">
    <property type="component" value="Unassembled WGS sequence"/>
</dbReference>
<proteinExistence type="predicted"/>
<evidence type="ECO:0000256" key="1">
    <source>
        <dbReference type="SAM" id="MobiDB-lite"/>
    </source>
</evidence>
<evidence type="ECO:0000313" key="2">
    <source>
        <dbReference type="EMBL" id="GLI95457.1"/>
    </source>
</evidence>
<organism evidence="2 3">
    <name type="scientific">Methylocystis echinoides</name>
    <dbReference type="NCBI Taxonomy" id="29468"/>
    <lineage>
        <taxon>Bacteria</taxon>
        <taxon>Pseudomonadati</taxon>
        <taxon>Pseudomonadota</taxon>
        <taxon>Alphaproteobacteria</taxon>
        <taxon>Hyphomicrobiales</taxon>
        <taxon>Methylocystaceae</taxon>
        <taxon>Methylocystis</taxon>
    </lineage>
</organism>
<comment type="caution">
    <text evidence="2">The sequence shown here is derived from an EMBL/GenBank/DDBJ whole genome shotgun (WGS) entry which is preliminary data.</text>
</comment>
<name>A0A9W6GYH7_9HYPH</name>